<dbReference type="SUPFAM" id="SSF69754">
    <property type="entry name" value="Ribosome binding protein Y (YfiA homologue)"/>
    <property type="match status" value="1"/>
</dbReference>
<dbReference type="InterPro" id="IPR038416">
    <property type="entry name" value="Ribosom_S30AE_C_sf"/>
</dbReference>
<comment type="caution">
    <text evidence="5">The sequence shown here is derived from an EMBL/GenBank/DDBJ whole genome shotgun (WGS) entry which is preliminary data.</text>
</comment>
<dbReference type="InterPro" id="IPR050574">
    <property type="entry name" value="HPF/YfiA_ribosome-assoc"/>
</dbReference>
<name>X1KMR3_9ZZZZ</name>
<dbReference type="Gene3D" id="3.30.160.100">
    <property type="entry name" value="Ribosome hibernation promotion factor-like"/>
    <property type="match status" value="1"/>
</dbReference>
<organism evidence="5">
    <name type="scientific">marine sediment metagenome</name>
    <dbReference type="NCBI Taxonomy" id="412755"/>
    <lineage>
        <taxon>unclassified sequences</taxon>
        <taxon>metagenomes</taxon>
        <taxon>ecological metagenomes</taxon>
    </lineage>
</organism>
<sequence>MEFIIKGRNIQLDEEIRNYVERKIKNKITKILDKIIKLEVKFIFEKNPRINLNNQIEVTVFTGGAVIRATDSGTDLFEAVDKVNHKLERQVKKYREKLIDKGRKSSNLKELDGPKTDGQQTKSIESKVRKAIVKTKTFTLKPITPEEAVLQMDLLGHDFFVFINSETDRTAVVYRRKDKKYGLIEPTL</sequence>
<dbReference type="CDD" id="cd00552">
    <property type="entry name" value="RaiA"/>
    <property type="match status" value="1"/>
</dbReference>
<gene>
    <name evidence="5" type="ORF">S06H3_03931</name>
</gene>
<protein>
    <recommendedName>
        <fullName evidence="4">Sigma 54 modulation/S30EA ribosomal protein C-terminal domain-containing protein</fullName>
    </recommendedName>
</protein>
<reference evidence="5" key="1">
    <citation type="journal article" date="2014" name="Front. Microbiol.">
        <title>High frequency of phylogenetically diverse reductive dehalogenase-homologous genes in deep subseafloor sedimentary metagenomes.</title>
        <authorList>
            <person name="Kawai M."/>
            <person name="Futagami T."/>
            <person name="Toyoda A."/>
            <person name="Takaki Y."/>
            <person name="Nishi S."/>
            <person name="Hori S."/>
            <person name="Arai W."/>
            <person name="Tsubouchi T."/>
            <person name="Morono Y."/>
            <person name="Uchiyama I."/>
            <person name="Ito T."/>
            <person name="Fujiyama A."/>
            <person name="Inagaki F."/>
            <person name="Takami H."/>
        </authorList>
    </citation>
    <scope>NUCLEOTIDE SEQUENCE</scope>
    <source>
        <strain evidence="5">Expedition CK06-06</strain>
    </source>
</reference>
<dbReference type="NCBIfam" id="TIGR00741">
    <property type="entry name" value="yfiA"/>
    <property type="match status" value="1"/>
</dbReference>
<dbReference type="GO" id="GO:0022627">
    <property type="term" value="C:cytosolic small ribosomal subunit"/>
    <property type="evidence" value="ECO:0007669"/>
    <property type="project" value="TreeGrafter"/>
</dbReference>
<evidence type="ECO:0000256" key="1">
    <source>
        <dbReference type="ARBA" id="ARBA00022490"/>
    </source>
</evidence>
<dbReference type="GO" id="GO:0045900">
    <property type="term" value="P:negative regulation of translational elongation"/>
    <property type="evidence" value="ECO:0007669"/>
    <property type="project" value="TreeGrafter"/>
</dbReference>
<keyword evidence="3" id="KW-0175">Coiled coil</keyword>
<evidence type="ECO:0000256" key="2">
    <source>
        <dbReference type="ARBA" id="ARBA00022845"/>
    </source>
</evidence>
<dbReference type="AlphaFoldDB" id="X1KMR3"/>
<keyword evidence="1" id="KW-0963">Cytoplasm</keyword>
<dbReference type="HAMAP" id="MF_00839">
    <property type="entry name" value="HPF"/>
    <property type="match status" value="1"/>
</dbReference>
<accession>X1KMR3</accession>
<feature type="coiled-coil region" evidence="3">
    <location>
        <begin position="77"/>
        <end position="104"/>
    </location>
</feature>
<dbReference type="PANTHER" id="PTHR33231:SF1">
    <property type="entry name" value="30S RIBOSOMAL PROTEIN"/>
    <property type="match status" value="1"/>
</dbReference>
<evidence type="ECO:0000256" key="3">
    <source>
        <dbReference type="SAM" id="Coils"/>
    </source>
</evidence>
<dbReference type="InterPro" id="IPR003489">
    <property type="entry name" value="RHF/RaiA"/>
</dbReference>
<dbReference type="FunFam" id="3.30.505.50:FF:000001">
    <property type="entry name" value="Ribosome hibernation promoting factor"/>
    <property type="match status" value="1"/>
</dbReference>
<dbReference type="Pfam" id="PF16321">
    <property type="entry name" value="Ribosom_S30AE_C"/>
    <property type="match status" value="1"/>
</dbReference>
<proteinExistence type="inferred from homology"/>
<dbReference type="GO" id="GO:0043024">
    <property type="term" value="F:ribosomal small subunit binding"/>
    <property type="evidence" value="ECO:0007669"/>
    <property type="project" value="TreeGrafter"/>
</dbReference>
<keyword evidence="2" id="KW-0810">Translation regulation</keyword>
<evidence type="ECO:0000313" key="5">
    <source>
        <dbReference type="EMBL" id="GAH94900.1"/>
    </source>
</evidence>
<dbReference type="PANTHER" id="PTHR33231">
    <property type="entry name" value="30S RIBOSOMAL PROTEIN"/>
    <property type="match status" value="1"/>
</dbReference>
<dbReference type="Gene3D" id="3.30.505.50">
    <property type="entry name" value="Sigma 54 modulation/S30EA ribosomal protein, C-terminal domain"/>
    <property type="match status" value="1"/>
</dbReference>
<dbReference type="EMBL" id="BARV01001333">
    <property type="protein sequence ID" value="GAH94900.1"/>
    <property type="molecule type" value="Genomic_DNA"/>
</dbReference>
<dbReference type="Pfam" id="PF02482">
    <property type="entry name" value="Ribosomal_S30AE"/>
    <property type="match status" value="1"/>
</dbReference>
<dbReference type="InterPro" id="IPR034694">
    <property type="entry name" value="HPF_long/plastid"/>
</dbReference>
<evidence type="ECO:0000259" key="4">
    <source>
        <dbReference type="Pfam" id="PF16321"/>
    </source>
</evidence>
<dbReference type="InterPro" id="IPR032528">
    <property type="entry name" value="Ribosom_S30AE_C"/>
</dbReference>
<dbReference type="InterPro" id="IPR036567">
    <property type="entry name" value="RHF-like"/>
</dbReference>
<feature type="domain" description="Sigma 54 modulation/S30EA ribosomal protein C-terminal" evidence="4">
    <location>
        <begin position="131"/>
        <end position="183"/>
    </location>
</feature>